<gene>
    <name evidence="1" type="ORF">GCM10009668_12000</name>
</gene>
<proteinExistence type="predicted"/>
<dbReference type="Gene3D" id="1.20.120.330">
    <property type="entry name" value="Nucleotidyltransferases domain 2"/>
    <property type="match status" value="1"/>
</dbReference>
<accession>A0ABP4EAK0</accession>
<dbReference type="RefSeq" id="WP_343992345.1">
    <property type="nucleotide sequence ID" value="NZ_BAAALG010000003.1"/>
</dbReference>
<evidence type="ECO:0000313" key="2">
    <source>
        <dbReference type="Proteomes" id="UP001501581"/>
    </source>
</evidence>
<organism evidence="1 2">
    <name type="scientific">Nocardioides dubius</name>
    <dbReference type="NCBI Taxonomy" id="317019"/>
    <lineage>
        <taxon>Bacteria</taxon>
        <taxon>Bacillati</taxon>
        <taxon>Actinomycetota</taxon>
        <taxon>Actinomycetes</taxon>
        <taxon>Propionibacteriales</taxon>
        <taxon>Nocardioidaceae</taxon>
        <taxon>Nocardioides</taxon>
    </lineage>
</organism>
<dbReference type="Proteomes" id="UP001501581">
    <property type="component" value="Unassembled WGS sequence"/>
</dbReference>
<evidence type="ECO:0008006" key="3">
    <source>
        <dbReference type="Google" id="ProtNLM"/>
    </source>
</evidence>
<evidence type="ECO:0000313" key="1">
    <source>
        <dbReference type="EMBL" id="GAA1096821.1"/>
    </source>
</evidence>
<keyword evidence="2" id="KW-1185">Reference proteome</keyword>
<dbReference type="EMBL" id="BAAALG010000003">
    <property type="protein sequence ID" value="GAA1096821.1"/>
    <property type="molecule type" value="Genomic_DNA"/>
</dbReference>
<comment type="caution">
    <text evidence="1">The sequence shown here is derived from an EMBL/GenBank/DDBJ whole genome shotgun (WGS) entry which is preliminary data.</text>
</comment>
<sequence length="289" mass="32406">MNADAEDTPEIRARVAEDVLTRFVKLVLLARIGNGTWGEDQGLTSFLVEFPYEDDRDVRIQVNDEREFWGQPTAARTFEAGESIAPTDLKVEVVPAADHLTERFIKGRWVDDAWVLEIRLSVPHPRREGHLYAGEEFAEEAEVAFLAGRLRAFYECAFHAVEHLAIAELLTYPPVARDVATAKSHSAIRSIYQLWARLGNTDVRYATLLTELTNRRTANTYLRGEALGEDVADAAKVIERLREMRVWVREVVVDDGGPSVIRMYAVGEIAAGQLVGTQDMAVRPPRSST</sequence>
<reference evidence="2" key="1">
    <citation type="journal article" date="2019" name="Int. J. Syst. Evol. Microbiol.">
        <title>The Global Catalogue of Microorganisms (GCM) 10K type strain sequencing project: providing services to taxonomists for standard genome sequencing and annotation.</title>
        <authorList>
            <consortium name="The Broad Institute Genomics Platform"/>
            <consortium name="The Broad Institute Genome Sequencing Center for Infectious Disease"/>
            <person name="Wu L."/>
            <person name="Ma J."/>
        </authorList>
    </citation>
    <scope>NUCLEOTIDE SEQUENCE [LARGE SCALE GENOMIC DNA]</scope>
    <source>
        <strain evidence="2">JCM 13008</strain>
    </source>
</reference>
<name>A0ABP4EAK0_9ACTN</name>
<protein>
    <recommendedName>
        <fullName evidence="3">Nucleotidyltransferase</fullName>
    </recommendedName>
</protein>